<keyword evidence="3" id="KW-0540">Nuclease</keyword>
<evidence type="ECO:0000256" key="5">
    <source>
        <dbReference type="ARBA" id="ARBA00022801"/>
    </source>
</evidence>
<evidence type="ECO:0000256" key="1">
    <source>
        <dbReference type="ARBA" id="ARBA00006811"/>
    </source>
</evidence>
<gene>
    <name evidence="10" type="ORF">SAMN05216186_111150</name>
</gene>
<accession>A0A1G9FKP4</accession>
<protein>
    <submittedName>
        <fullName evidence="10">S-type Pyocin</fullName>
    </submittedName>
</protein>
<dbReference type="EMBL" id="FNFD01000011">
    <property type="protein sequence ID" value="SDK88964.1"/>
    <property type="molecule type" value="Genomic_DNA"/>
</dbReference>
<sequence length="451" mass="48802">MASDQGPGPMPSVCQPALKNTPPKSWRTPKEPAPPQPQLGGWEFDKQPPRELIRPAPPPQPPDEPQPPMAKTFVKCCTIPEGLMDHPPVGDGWVRTSALRDYGNFALLGSRERNADGSIPLKKIGGSALPLTGTLAIGATTIGETAGGIATGVTTGVTVGFLLGLVSFLWPTQTGDSAMYTEDELRERTTARTRARIHVEEQPDGTLKGYAWYTAPDKRALRWETVPVIPFQPQGDAFVADFGNGANLTWTPAVDTSQTLGIPALEASPEMPAVWVYPPTETVDRILVNPVYPPDFKDAILIFPADSGVPPLYVVMNVRLDPGVVTGRGEVVTGIWLEQASRELGAPIPAQIADKLRGKAFSSFDAFRKAFWTEVGNDAELSSQFGRLNQANMKNGFAPFPIPAEQVGGRKVFELHHVEPIAQGGAVYDMDNLRIITPKRHIELHSNSGEE</sequence>
<dbReference type="AlphaFoldDB" id="A0A1G9FKP4"/>
<dbReference type="GO" id="GO:0005102">
    <property type="term" value="F:signaling receptor binding"/>
    <property type="evidence" value="ECO:0007669"/>
    <property type="project" value="InterPro"/>
</dbReference>
<evidence type="ECO:0000256" key="4">
    <source>
        <dbReference type="ARBA" id="ARBA00022759"/>
    </source>
</evidence>
<keyword evidence="4" id="KW-0255">Endonuclease</keyword>
<feature type="domain" description="HNH nuclease" evidence="9">
    <location>
        <begin position="387"/>
        <end position="442"/>
    </location>
</feature>
<proteinExistence type="inferred from homology"/>
<dbReference type="PRINTS" id="PR01300">
    <property type="entry name" value="PYOCINKILLER"/>
</dbReference>
<dbReference type="InterPro" id="IPR044925">
    <property type="entry name" value="His-Me_finger_sf"/>
</dbReference>
<reference evidence="10 11" key="1">
    <citation type="submission" date="2016-10" db="EMBL/GenBank/DDBJ databases">
        <authorList>
            <person name="de Groot N.N."/>
        </authorList>
    </citation>
    <scope>NUCLEOTIDE SEQUENCE [LARGE SCALE GENOMIC DNA]</scope>
    <source>
        <strain evidence="10 11">JCM 21544</strain>
    </source>
</reference>
<name>A0A1G9FKP4_9PSED</name>
<dbReference type="SUPFAM" id="SSF54060">
    <property type="entry name" value="His-Me finger endonucleases"/>
    <property type="match status" value="1"/>
</dbReference>
<evidence type="ECO:0000313" key="10">
    <source>
        <dbReference type="EMBL" id="SDK88964.1"/>
    </source>
</evidence>
<evidence type="ECO:0000256" key="8">
    <source>
        <dbReference type="SAM" id="MobiDB-lite"/>
    </source>
</evidence>
<dbReference type="InterPro" id="IPR003060">
    <property type="entry name" value="Pyocin_killer"/>
</dbReference>
<dbReference type="InterPro" id="IPR016128">
    <property type="entry name" value="Pyosin/cloacin_T_dom"/>
</dbReference>
<evidence type="ECO:0000256" key="2">
    <source>
        <dbReference type="ARBA" id="ARBA00022529"/>
    </source>
</evidence>
<feature type="compositionally biased region" description="Pro residues" evidence="8">
    <location>
        <begin position="55"/>
        <end position="68"/>
    </location>
</feature>
<feature type="compositionally biased region" description="Basic and acidic residues" evidence="8">
    <location>
        <begin position="43"/>
        <end position="53"/>
    </location>
</feature>
<keyword evidence="6" id="KW-0044">Antibiotic</keyword>
<dbReference type="GO" id="GO:0019835">
    <property type="term" value="P:cytolysis"/>
    <property type="evidence" value="ECO:0007669"/>
    <property type="project" value="InterPro"/>
</dbReference>
<dbReference type="SUPFAM" id="SSF69369">
    <property type="entry name" value="Cloacin translocation domain"/>
    <property type="match status" value="1"/>
</dbReference>
<evidence type="ECO:0000256" key="3">
    <source>
        <dbReference type="ARBA" id="ARBA00022722"/>
    </source>
</evidence>
<dbReference type="GO" id="GO:0004519">
    <property type="term" value="F:endonuclease activity"/>
    <property type="evidence" value="ECO:0007669"/>
    <property type="project" value="UniProtKB-KW"/>
</dbReference>
<dbReference type="InterPro" id="IPR003615">
    <property type="entry name" value="HNH_nuc"/>
</dbReference>
<dbReference type="InterPro" id="IPR036302">
    <property type="entry name" value="Pyosin/cloacin_T_dom_sf"/>
</dbReference>
<keyword evidence="11" id="KW-1185">Reference proteome</keyword>
<evidence type="ECO:0000256" key="7">
    <source>
        <dbReference type="ARBA" id="ARBA00023048"/>
    </source>
</evidence>
<dbReference type="STRING" id="137658.SAMN05216186_111150"/>
<dbReference type="Proteomes" id="UP000198706">
    <property type="component" value="Unassembled WGS sequence"/>
</dbReference>
<evidence type="ECO:0000313" key="11">
    <source>
        <dbReference type="Proteomes" id="UP000198706"/>
    </source>
</evidence>
<evidence type="ECO:0000256" key="6">
    <source>
        <dbReference type="ARBA" id="ARBA00023022"/>
    </source>
</evidence>
<dbReference type="InterPro" id="IPR037146">
    <property type="entry name" value="Colicin/pyocin_DNase_dom_sf"/>
</dbReference>
<comment type="similarity">
    <text evidence="1">Belongs to the colicin/pyosin nuclease family.</text>
</comment>
<evidence type="ECO:0000259" key="9">
    <source>
        <dbReference type="SMART" id="SM00507"/>
    </source>
</evidence>
<organism evidence="10 11">
    <name type="scientific">Pseudomonas indica</name>
    <dbReference type="NCBI Taxonomy" id="137658"/>
    <lineage>
        <taxon>Bacteria</taxon>
        <taxon>Pseudomonadati</taxon>
        <taxon>Pseudomonadota</taxon>
        <taxon>Gammaproteobacteria</taxon>
        <taxon>Pseudomonadales</taxon>
        <taxon>Pseudomonadaceae</taxon>
        <taxon>Pseudomonas</taxon>
    </lineage>
</organism>
<keyword evidence="5" id="KW-0378">Hydrolase</keyword>
<dbReference type="GO" id="GO:0042742">
    <property type="term" value="P:defense response to bacterium"/>
    <property type="evidence" value="ECO:0007669"/>
    <property type="project" value="UniProtKB-KW"/>
</dbReference>
<dbReference type="SMART" id="SM00507">
    <property type="entry name" value="HNHc"/>
    <property type="match status" value="1"/>
</dbReference>
<dbReference type="Pfam" id="PF21431">
    <property type="entry name" value="Col-Pyo_DNase"/>
    <property type="match status" value="1"/>
</dbReference>
<keyword evidence="2" id="KW-0929">Antimicrobial</keyword>
<dbReference type="GO" id="GO:0031640">
    <property type="term" value="P:killing of cells of another organism"/>
    <property type="evidence" value="ECO:0007669"/>
    <property type="project" value="UniProtKB-KW"/>
</dbReference>
<keyword evidence="7" id="KW-0078">Bacteriocin</keyword>
<feature type="region of interest" description="Disordered" evidence="8">
    <location>
        <begin position="1"/>
        <end position="70"/>
    </location>
</feature>
<dbReference type="GO" id="GO:0016787">
    <property type="term" value="F:hydrolase activity"/>
    <property type="evidence" value="ECO:0007669"/>
    <property type="project" value="UniProtKB-KW"/>
</dbReference>
<dbReference type="Pfam" id="PF06958">
    <property type="entry name" value="Pyocin_S"/>
    <property type="match status" value="1"/>
</dbReference>
<dbReference type="Gene3D" id="3.90.540.10">
    <property type="entry name" value="Colicin/pyocin, DNase domain"/>
    <property type="match status" value="1"/>
</dbReference>